<dbReference type="PROSITE" id="PS51257">
    <property type="entry name" value="PROKAR_LIPOPROTEIN"/>
    <property type="match status" value="1"/>
</dbReference>
<dbReference type="PANTHER" id="PTHR10900">
    <property type="entry name" value="PERIOSTIN-RELATED"/>
    <property type="match status" value="1"/>
</dbReference>
<dbReference type="EMBL" id="SMLL01000002">
    <property type="protein sequence ID" value="TFZ03259.1"/>
    <property type="molecule type" value="Genomic_DNA"/>
</dbReference>
<feature type="domain" description="FAS1" evidence="2">
    <location>
        <begin position="29"/>
        <end position="164"/>
    </location>
</feature>
<name>A0A4Z0BZ75_9BURK</name>
<dbReference type="SMART" id="SM00554">
    <property type="entry name" value="FAS1"/>
    <property type="match status" value="2"/>
</dbReference>
<dbReference type="InterPro" id="IPR000782">
    <property type="entry name" value="FAS1_domain"/>
</dbReference>
<feature type="signal peptide" evidence="1">
    <location>
        <begin position="1"/>
        <end position="22"/>
    </location>
</feature>
<dbReference type="InterPro" id="IPR050904">
    <property type="entry name" value="Adhesion/Biosynth-related"/>
</dbReference>
<dbReference type="Proteomes" id="UP000297564">
    <property type="component" value="Unassembled WGS sequence"/>
</dbReference>
<proteinExistence type="predicted"/>
<accession>A0A4Z0BZ75</accession>
<dbReference type="RefSeq" id="WP_135284058.1">
    <property type="nucleotide sequence ID" value="NZ_SMLL01000002.1"/>
</dbReference>
<dbReference type="OrthoDB" id="9800666at2"/>
<dbReference type="PROSITE" id="PS51318">
    <property type="entry name" value="TAT"/>
    <property type="match status" value="1"/>
</dbReference>
<sequence>MDLNRRTVLRACALVPATSLLAACGGGDDPNVLGVVQAEPRLGILESAVAAAGLGDTLSGTGPFTLFAPTDAAFAGLLTELGVTQQALLADTALLRTVLTYHVLPARVPAAEIPFGQAITTVQGGIFKIDNGPVITDGRNRTANVVEANLFASNGVVHVIDRVLLPANQNIVQTLQQHSQFSTLVAAAQAAGLVDALSAAGPFTLFAPTDAAFTSLLAELGTTAPALLANTALLDQVLRYHVVQGRVLRAGVPVGQPITTLEGDTFTVGSDLAITDARGRRSTITATDTLASNGVIHTIGNVLLPL</sequence>
<evidence type="ECO:0000256" key="1">
    <source>
        <dbReference type="SAM" id="SignalP"/>
    </source>
</evidence>
<protein>
    <submittedName>
        <fullName evidence="3">Fasciclin domain-containing protein</fullName>
    </submittedName>
</protein>
<dbReference type="FunFam" id="2.30.180.10:FF:000032">
    <property type="entry name" value="Fasciclin domain-containing protein, putative"/>
    <property type="match status" value="2"/>
</dbReference>
<dbReference type="AlphaFoldDB" id="A0A4Z0BZ75"/>
<feature type="domain" description="FAS1" evidence="2">
    <location>
        <begin position="168"/>
        <end position="303"/>
    </location>
</feature>
<dbReference type="GO" id="GO:0005615">
    <property type="term" value="C:extracellular space"/>
    <property type="evidence" value="ECO:0007669"/>
    <property type="project" value="TreeGrafter"/>
</dbReference>
<feature type="chain" id="PRO_5021285817" evidence="1">
    <location>
        <begin position="23"/>
        <end position="306"/>
    </location>
</feature>
<dbReference type="PANTHER" id="PTHR10900:SF77">
    <property type="entry name" value="FI19380P1"/>
    <property type="match status" value="1"/>
</dbReference>
<dbReference type="Gene3D" id="2.30.180.10">
    <property type="entry name" value="FAS1 domain"/>
    <property type="match status" value="2"/>
</dbReference>
<dbReference type="InterPro" id="IPR006311">
    <property type="entry name" value="TAT_signal"/>
</dbReference>
<dbReference type="Pfam" id="PF02469">
    <property type="entry name" value="Fasciclin"/>
    <property type="match status" value="2"/>
</dbReference>
<reference evidence="3 4" key="1">
    <citation type="submission" date="2019-03" db="EMBL/GenBank/DDBJ databases">
        <title>Ramlibacter rhizophilus CCTCC AB2015357, whole genome shotgun sequence.</title>
        <authorList>
            <person name="Zhang X."/>
            <person name="Feng G."/>
            <person name="Zhu H."/>
        </authorList>
    </citation>
    <scope>NUCLEOTIDE SEQUENCE [LARGE SCALE GENOMIC DNA]</scope>
    <source>
        <strain evidence="3 4">CCTCC AB2015357</strain>
    </source>
</reference>
<dbReference type="SUPFAM" id="SSF82153">
    <property type="entry name" value="FAS1 domain"/>
    <property type="match status" value="2"/>
</dbReference>
<evidence type="ECO:0000313" key="3">
    <source>
        <dbReference type="EMBL" id="TFZ03259.1"/>
    </source>
</evidence>
<evidence type="ECO:0000259" key="2">
    <source>
        <dbReference type="PROSITE" id="PS50213"/>
    </source>
</evidence>
<keyword evidence="1" id="KW-0732">Signal</keyword>
<comment type="caution">
    <text evidence="3">The sequence shown here is derived from an EMBL/GenBank/DDBJ whole genome shotgun (WGS) entry which is preliminary data.</text>
</comment>
<keyword evidence="4" id="KW-1185">Reference proteome</keyword>
<dbReference type="PROSITE" id="PS50213">
    <property type="entry name" value="FAS1"/>
    <property type="match status" value="2"/>
</dbReference>
<evidence type="ECO:0000313" key="4">
    <source>
        <dbReference type="Proteomes" id="UP000297564"/>
    </source>
</evidence>
<organism evidence="3 4">
    <name type="scientific">Ramlibacter rhizophilus</name>
    <dbReference type="NCBI Taxonomy" id="1781167"/>
    <lineage>
        <taxon>Bacteria</taxon>
        <taxon>Pseudomonadati</taxon>
        <taxon>Pseudomonadota</taxon>
        <taxon>Betaproteobacteria</taxon>
        <taxon>Burkholderiales</taxon>
        <taxon>Comamonadaceae</taxon>
        <taxon>Ramlibacter</taxon>
    </lineage>
</organism>
<dbReference type="InterPro" id="IPR036378">
    <property type="entry name" value="FAS1_dom_sf"/>
</dbReference>
<gene>
    <name evidence="3" type="ORF">EZ242_05050</name>
</gene>